<evidence type="ECO:0000259" key="3">
    <source>
        <dbReference type="Pfam" id="PF08221"/>
    </source>
</evidence>
<protein>
    <recommendedName>
        <fullName evidence="1">DNA-directed RNA polymerase III subunit RPC3</fullName>
        <shortName evidence="1">RNA polymerase III subunit C3</shortName>
    </recommendedName>
</protein>
<keyword evidence="5" id="KW-1185">Reference proteome</keyword>
<dbReference type="Gene3D" id="1.10.10.10">
    <property type="entry name" value="Winged helix-like DNA-binding domain superfamily/Winged helix DNA-binding domain"/>
    <property type="match status" value="3"/>
</dbReference>
<evidence type="ECO:0000313" key="4">
    <source>
        <dbReference type="EMBL" id="KAF8819306.1"/>
    </source>
</evidence>
<feature type="compositionally biased region" description="Low complexity" evidence="2">
    <location>
        <begin position="194"/>
        <end position="203"/>
    </location>
</feature>
<dbReference type="InterPro" id="IPR039748">
    <property type="entry name" value="RPC3"/>
</dbReference>
<feature type="compositionally biased region" description="Polar residues" evidence="2">
    <location>
        <begin position="184"/>
        <end position="193"/>
    </location>
</feature>
<dbReference type="InterPro" id="IPR036388">
    <property type="entry name" value="WH-like_DNA-bd_sf"/>
</dbReference>
<keyword evidence="1" id="KW-0539">Nucleus</keyword>
<comment type="subunit">
    <text evidence="1">Component of the RNA polymerase III (Pol III) complex consisting of 17 subunits.</text>
</comment>
<evidence type="ECO:0000313" key="5">
    <source>
        <dbReference type="Proteomes" id="UP000823046"/>
    </source>
</evidence>
<dbReference type="PANTHER" id="PTHR12949">
    <property type="entry name" value="RNA POLYMERASE III DNA DIRECTED -RELATED"/>
    <property type="match status" value="1"/>
</dbReference>
<dbReference type="EMBL" id="JADAQX010000831">
    <property type="protein sequence ID" value="KAF8819306.1"/>
    <property type="molecule type" value="Genomic_DNA"/>
</dbReference>
<comment type="caution">
    <text evidence="4">The sequence shown here is derived from an EMBL/GenBank/DDBJ whole genome shotgun (WGS) entry which is preliminary data.</text>
</comment>
<comment type="function">
    <text evidence="1">DNA-dependent RNA polymerase catalyzes the transcription of DNA into RNA using the four ribonucleoside triphosphates as substrates. Specific core component of RNA polymerase III which synthesizes small RNAs, such as 5S rRNA and tRNAs.</text>
</comment>
<comment type="similarity">
    <text evidence="1">Belongs to the eukaryotic RPC3/POLR3C RNA polymerase subunit family.</text>
</comment>
<sequence length="599" mass="68174">MHFEELLFAECLLKEQFGSVVQRVGHTLMQTNCLTIAEIVNEIPSLGFLSIRNALLVLIQHNIVFPQFPERPIPISGVQTAQGLSPMYYNVRRHELMQRMRYPRFLYFVATQKGHWARSLLCEVMKHGRATLLDTVKSVISNAYNHIEAVGVDHSATISEQDLKVEFVRLLASNILHKCESFMTDPTSTNETQKSVVVSSTTSSRKRRATQLTEKNGSKKAKSGDDSNKYETKVVELQAMTTKGDSFEENDTLFWPMAPIFDPSCNVSSKTGKAEFASVENPFSNTTKQLLELAEKAISEKNAFRVNSQYLTFQLCKQVAENVLTSRMGDNTLVRLTLRALLDRTYQMNNDKIESVREVKSQSMSLDEIANAIAQDKAYEGKLQSASKNTILRILDVLMRHPDQCVSFFVEGSIYRYSVNWIRIRLLLQRRIIFDEIRSSCGDISARIWSLLNFSGAGEMAEGKKRKYWDDQTIAESALVTPHTAREAIYKLADAGMVRLHESDNLSSANTSAANRHSLFISSNEEQCKQQTLHNARKMSLNLLERKQEEIRRILQMSNSMKALSDVEKKELRDRERGDDILEAHFIKLDESLLILCDF</sequence>
<gene>
    <name evidence="4" type="primary">POLR3C</name>
    <name evidence="4" type="ORF">IE077_000111</name>
</gene>
<organism evidence="4 5">
    <name type="scientific">Cardiosporidium cionae</name>
    <dbReference type="NCBI Taxonomy" id="476202"/>
    <lineage>
        <taxon>Eukaryota</taxon>
        <taxon>Sar</taxon>
        <taxon>Alveolata</taxon>
        <taxon>Apicomplexa</taxon>
        <taxon>Aconoidasida</taxon>
        <taxon>Nephromycida</taxon>
        <taxon>Cardiosporidium</taxon>
    </lineage>
</organism>
<keyword evidence="1" id="KW-0804">Transcription</keyword>
<dbReference type="GO" id="GO:0000428">
    <property type="term" value="C:DNA-directed RNA polymerase complex"/>
    <property type="evidence" value="ECO:0007669"/>
    <property type="project" value="UniProtKB-KW"/>
</dbReference>
<name>A0ABQ7J5P0_9APIC</name>
<dbReference type="Proteomes" id="UP000823046">
    <property type="component" value="Unassembled WGS sequence"/>
</dbReference>
<feature type="region of interest" description="Disordered" evidence="2">
    <location>
        <begin position="183"/>
        <end position="228"/>
    </location>
</feature>
<dbReference type="InterPro" id="IPR013197">
    <property type="entry name" value="RNA_pol_III_RPC82-rel_HTH"/>
</dbReference>
<evidence type="ECO:0000256" key="1">
    <source>
        <dbReference type="RuleBase" id="RU367076"/>
    </source>
</evidence>
<dbReference type="PANTHER" id="PTHR12949:SF0">
    <property type="entry name" value="DNA-DIRECTED RNA POLYMERASE III SUBUNIT RPC3"/>
    <property type="match status" value="1"/>
</dbReference>
<comment type="subcellular location">
    <subcellularLocation>
        <location evidence="1">Nucleus</location>
    </subcellularLocation>
</comment>
<reference evidence="4 5" key="1">
    <citation type="journal article" date="2020" name="bioRxiv">
        <title>Metabolic contributions of an alphaproteobacterial endosymbiont in the apicomplexan Cardiosporidium cionae.</title>
        <authorList>
            <person name="Hunter E.S."/>
            <person name="Paight C.J."/>
            <person name="Lane C.E."/>
        </authorList>
    </citation>
    <scope>NUCLEOTIDE SEQUENCE [LARGE SCALE GENOMIC DNA]</scope>
    <source>
        <strain evidence="4">ESH_2018</strain>
    </source>
</reference>
<dbReference type="Pfam" id="PF08221">
    <property type="entry name" value="HTH_9"/>
    <property type="match status" value="1"/>
</dbReference>
<proteinExistence type="inferred from homology"/>
<accession>A0ABQ7J5P0</accession>
<feature type="domain" description="RNA polymerase III subunit RPC82-related helix-turn-helix" evidence="3">
    <location>
        <begin position="11"/>
        <end position="65"/>
    </location>
</feature>
<keyword evidence="1 4" id="KW-0240">DNA-directed RNA polymerase</keyword>
<evidence type="ECO:0000256" key="2">
    <source>
        <dbReference type="SAM" id="MobiDB-lite"/>
    </source>
</evidence>